<feature type="transmembrane region" description="Helical" evidence="7">
    <location>
        <begin position="31"/>
        <end position="55"/>
    </location>
</feature>
<keyword evidence="4 7" id="KW-0812">Transmembrane</keyword>
<evidence type="ECO:0000256" key="4">
    <source>
        <dbReference type="ARBA" id="ARBA00022692"/>
    </source>
</evidence>
<dbReference type="Gene3D" id="1.20.1250.20">
    <property type="entry name" value="MFS general substrate transporter like domains"/>
    <property type="match status" value="1"/>
</dbReference>
<dbReference type="STRING" id="454194.PYK22_01912"/>
<feature type="transmembrane region" description="Helical" evidence="7">
    <location>
        <begin position="301"/>
        <end position="318"/>
    </location>
</feature>
<evidence type="ECO:0000313" key="10">
    <source>
        <dbReference type="Proteomes" id="UP000031518"/>
    </source>
</evidence>
<dbReference type="PANTHER" id="PTHR23513">
    <property type="entry name" value="INTEGRAL MEMBRANE EFFLUX PROTEIN-RELATED"/>
    <property type="match status" value="1"/>
</dbReference>
<organism evidence="9 10">
    <name type="scientific">Pyrinomonas methylaliphatogenes</name>
    <dbReference type="NCBI Taxonomy" id="454194"/>
    <lineage>
        <taxon>Bacteria</taxon>
        <taxon>Pseudomonadati</taxon>
        <taxon>Acidobacteriota</taxon>
        <taxon>Blastocatellia</taxon>
        <taxon>Blastocatellales</taxon>
        <taxon>Pyrinomonadaceae</taxon>
        <taxon>Pyrinomonas</taxon>
    </lineage>
</organism>
<dbReference type="GO" id="GO:0022857">
    <property type="term" value="F:transmembrane transporter activity"/>
    <property type="evidence" value="ECO:0007669"/>
    <property type="project" value="InterPro"/>
</dbReference>
<dbReference type="AlphaFoldDB" id="A0A0B6X028"/>
<keyword evidence="2" id="KW-0813">Transport</keyword>
<keyword evidence="3" id="KW-1003">Cell membrane</keyword>
<evidence type="ECO:0000256" key="3">
    <source>
        <dbReference type="ARBA" id="ARBA00022475"/>
    </source>
</evidence>
<dbReference type="OrthoDB" id="9775268at2"/>
<evidence type="ECO:0000256" key="6">
    <source>
        <dbReference type="ARBA" id="ARBA00023136"/>
    </source>
</evidence>
<evidence type="ECO:0000256" key="5">
    <source>
        <dbReference type="ARBA" id="ARBA00022989"/>
    </source>
</evidence>
<feature type="transmembrane region" description="Helical" evidence="7">
    <location>
        <begin position="157"/>
        <end position="180"/>
    </location>
</feature>
<dbReference type="Pfam" id="PF05977">
    <property type="entry name" value="MFS_3"/>
    <property type="match status" value="1"/>
</dbReference>
<name>A0A0B6X028_9BACT</name>
<feature type="transmembrane region" description="Helical" evidence="7">
    <location>
        <begin position="237"/>
        <end position="261"/>
    </location>
</feature>
<evidence type="ECO:0000256" key="7">
    <source>
        <dbReference type="SAM" id="Phobius"/>
    </source>
</evidence>
<dbReference type="GO" id="GO:0005886">
    <property type="term" value="C:plasma membrane"/>
    <property type="evidence" value="ECO:0007669"/>
    <property type="project" value="UniProtKB-SubCell"/>
</dbReference>
<dbReference type="PANTHER" id="PTHR23513:SF9">
    <property type="entry name" value="ENTEROBACTIN EXPORTER ENTS"/>
    <property type="match status" value="1"/>
</dbReference>
<keyword evidence="10" id="KW-1185">Reference proteome</keyword>
<feature type="transmembrane region" description="Helical" evidence="7">
    <location>
        <begin position="387"/>
        <end position="409"/>
    </location>
</feature>
<dbReference type="CDD" id="cd06173">
    <property type="entry name" value="MFS_MefA_like"/>
    <property type="match status" value="1"/>
</dbReference>
<evidence type="ECO:0000256" key="2">
    <source>
        <dbReference type="ARBA" id="ARBA00022448"/>
    </source>
</evidence>
<dbReference type="EMBL" id="CBXV010000006">
    <property type="protein sequence ID" value="CDM65904.1"/>
    <property type="molecule type" value="Genomic_DNA"/>
</dbReference>
<dbReference type="InterPro" id="IPR010290">
    <property type="entry name" value="TM_effector"/>
</dbReference>
<reference evidence="9 10" key="1">
    <citation type="submission" date="2013-12" db="EMBL/GenBank/DDBJ databases">
        <authorList>
            <person name="Stott M."/>
        </authorList>
    </citation>
    <scope>NUCLEOTIDE SEQUENCE [LARGE SCALE GENOMIC DNA]</scope>
    <source>
        <strain evidence="9 10">K22</strain>
    </source>
</reference>
<feature type="domain" description="Major facilitator superfamily (MFS) profile" evidence="8">
    <location>
        <begin position="220"/>
        <end position="423"/>
    </location>
</feature>
<dbReference type="PROSITE" id="PS50850">
    <property type="entry name" value="MFS"/>
    <property type="match status" value="1"/>
</dbReference>
<dbReference type="InterPro" id="IPR020846">
    <property type="entry name" value="MFS_dom"/>
</dbReference>
<feature type="transmembrane region" description="Helical" evidence="7">
    <location>
        <begin position="61"/>
        <end position="82"/>
    </location>
</feature>
<accession>A0A0B6X028</accession>
<keyword evidence="6 7" id="KW-0472">Membrane</keyword>
<protein>
    <submittedName>
        <fullName evidence="9">Arabinose efflux permease family protein</fullName>
    </submittedName>
</protein>
<comment type="subcellular location">
    <subcellularLocation>
        <location evidence="1">Cell membrane</location>
        <topology evidence="1">Multi-pass membrane protein</topology>
    </subcellularLocation>
</comment>
<evidence type="ECO:0000259" key="8">
    <source>
        <dbReference type="PROSITE" id="PS50850"/>
    </source>
</evidence>
<feature type="transmembrane region" description="Helical" evidence="7">
    <location>
        <begin position="186"/>
        <end position="206"/>
    </location>
</feature>
<keyword evidence="5 7" id="KW-1133">Transmembrane helix</keyword>
<evidence type="ECO:0000256" key="1">
    <source>
        <dbReference type="ARBA" id="ARBA00004651"/>
    </source>
</evidence>
<reference evidence="9 10" key="2">
    <citation type="submission" date="2015-01" db="EMBL/GenBank/DDBJ databases">
        <title>Complete genome sequence of Pyrinomonas methylaliphatogenes type strain K22T.</title>
        <authorList>
            <person name="Lee K.C.Y."/>
            <person name="Power J.F."/>
            <person name="Dunfield P.F."/>
            <person name="Morgan X.C."/>
            <person name="Huttenhower C."/>
            <person name="Stott M.B."/>
        </authorList>
    </citation>
    <scope>NUCLEOTIDE SEQUENCE [LARGE SCALE GENOMIC DNA]</scope>
    <source>
        <strain evidence="9 10">K22</strain>
    </source>
</reference>
<gene>
    <name evidence="9" type="ORF">PYK22_01912</name>
</gene>
<dbReference type="Proteomes" id="UP000031518">
    <property type="component" value="Unassembled WGS sequence"/>
</dbReference>
<dbReference type="InterPro" id="IPR036259">
    <property type="entry name" value="MFS_trans_sf"/>
</dbReference>
<evidence type="ECO:0000313" key="9">
    <source>
        <dbReference type="EMBL" id="CDM65904.1"/>
    </source>
</evidence>
<dbReference type="RefSeq" id="WP_083437750.1">
    <property type="nucleotide sequence ID" value="NZ_CBXV010000006.1"/>
</dbReference>
<proteinExistence type="predicted"/>
<sequence>MTLSSTVAEEARREAGRGEAFAALRHRDFRFFWFGQLISVTGSQMQLVAINWHVYMLTRSAAALGLVGLVRVLPIILCSLIGGVFADAINRKRLMMVTQTTMLVSAASLALVTAHGLRSVWPIFLLTAISSAATAFDNPARQALLPSLVPARDFPNAVTLSFIVFQVAMIVGPVLAGLLLGVAGPAVVYALNALSFIAVIVSLALMQASGEVAAAGETAISFASLIEGLRFVWRTPIIVQTMTLDFAATFFASATALLPIFAADILRVGARGLGFLAAAPAIGAILIGTAIARIRRWWRPGALIIISVIVYGAATLLFGLSRNFWFSMLMLALTGAADTVSSVLRQTIRQLVTPDHLRGRMTSVNMIFFMGGPQLGEFEAGVVAEFVGAPASVVIGGLGCILAAIVALWRAKSLLSYELPGEE</sequence>
<dbReference type="SUPFAM" id="SSF103473">
    <property type="entry name" value="MFS general substrate transporter"/>
    <property type="match status" value="1"/>
</dbReference>
<feature type="transmembrane region" description="Helical" evidence="7">
    <location>
        <begin position="273"/>
        <end position="294"/>
    </location>
</feature>